<feature type="transmembrane region" description="Helical" evidence="1">
    <location>
        <begin position="55"/>
        <end position="73"/>
    </location>
</feature>
<dbReference type="RefSeq" id="WP_227567954.1">
    <property type="nucleotide sequence ID" value="NZ_CP101988.1"/>
</dbReference>
<dbReference type="Proteomes" id="UP001316189">
    <property type="component" value="Chromosome"/>
</dbReference>
<keyword evidence="1" id="KW-0812">Transmembrane</keyword>
<keyword evidence="1" id="KW-0472">Membrane</keyword>
<protein>
    <submittedName>
        <fullName evidence="2">DUF2530 domain-containing protein</fullName>
    </submittedName>
</protein>
<organism evidence="2 3">
    <name type="scientific">Cellulomonas chengniuliangii</name>
    <dbReference type="NCBI Taxonomy" id="2968084"/>
    <lineage>
        <taxon>Bacteria</taxon>
        <taxon>Bacillati</taxon>
        <taxon>Actinomycetota</taxon>
        <taxon>Actinomycetes</taxon>
        <taxon>Micrococcales</taxon>
        <taxon>Cellulomonadaceae</taxon>
        <taxon>Cellulomonas</taxon>
    </lineage>
</organism>
<reference evidence="2 3" key="1">
    <citation type="submission" date="2022-07" db="EMBL/GenBank/DDBJ databases">
        <title>Novel species in genus cellulomonas.</title>
        <authorList>
            <person name="Ye L."/>
        </authorList>
    </citation>
    <scope>NUCLEOTIDE SEQUENCE [LARGE SCALE GENOMIC DNA]</scope>
    <source>
        <strain evidence="3">zg-Y338</strain>
    </source>
</reference>
<dbReference type="InterPro" id="IPR019681">
    <property type="entry name" value="DUF2530"/>
</dbReference>
<sequence>MPSLIEVVLHPERRKANPEPVPVSLRPVFLVGIAAWLVALAVAAVLCARGVIDSTAIWVCLTGALLGAAGYVWSRRPGR</sequence>
<accession>A0ABY5L2M1</accession>
<evidence type="ECO:0000256" key="1">
    <source>
        <dbReference type="SAM" id="Phobius"/>
    </source>
</evidence>
<keyword evidence="1" id="KW-1133">Transmembrane helix</keyword>
<dbReference type="EMBL" id="CP101988">
    <property type="protein sequence ID" value="UUI75926.1"/>
    <property type="molecule type" value="Genomic_DNA"/>
</dbReference>
<keyword evidence="3" id="KW-1185">Reference proteome</keyword>
<feature type="transmembrane region" description="Helical" evidence="1">
    <location>
        <begin position="28"/>
        <end position="48"/>
    </location>
</feature>
<dbReference type="Pfam" id="PF10745">
    <property type="entry name" value="DUF2530"/>
    <property type="match status" value="1"/>
</dbReference>
<evidence type="ECO:0000313" key="3">
    <source>
        <dbReference type="Proteomes" id="UP001316189"/>
    </source>
</evidence>
<evidence type="ECO:0000313" key="2">
    <source>
        <dbReference type="EMBL" id="UUI75926.1"/>
    </source>
</evidence>
<proteinExistence type="predicted"/>
<name>A0ABY5L2M1_9CELL</name>
<gene>
    <name evidence="2" type="ORF">NP064_03180</name>
</gene>